<evidence type="ECO:0000259" key="4">
    <source>
        <dbReference type="PROSITE" id="PS01124"/>
    </source>
</evidence>
<dbReference type="Pfam" id="PF12833">
    <property type="entry name" value="HTH_18"/>
    <property type="match status" value="1"/>
</dbReference>
<evidence type="ECO:0000256" key="1">
    <source>
        <dbReference type="ARBA" id="ARBA00023015"/>
    </source>
</evidence>
<name>A0ABQ1HEY4_9FLAO</name>
<evidence type="ECO:0000256" key="3">
    <source>
        <dbReference type="ARBA" id="ARBA00023163"/>
    </source>
</evidence>
<protein>
    <recommendedName>
        <fullName evidence="4">HTH araC/xylS-type domain-containing protein</fullName>
    </recommendedName>
</protein>
<dbReference type="EMBL" id="BMGA01000002">
    <property type="protein sequence ID" value="GGA72735.1"/>
    <property type="molecule type" value="Genomic_DNA"/>
</dbReference>
<evidence type="ECO:0000256" key="2">
    <source>
        <dbReference type="ARBA" id="ARBA00023125"/>
    </source>
</evidence>
<dbReference type="InterPro" id="IPR050204">
    <property type="entry name" value="AraC_XylS_family_regulators"/>
</dbReference>
<dbReference type="SMART" id="SM00342">
    <property type="entry name" value="HTH_ARAC"/>
    <property type="match status" value="1"/>
</dbReference>
<dbReference type="InterPro" id="IPR018060">
    <property type="entry name" value="HTH_AraC"/>
</dbReference>
<dbReference type="SUPFAM" id="SSF46689">
    <property type="entry name" value="Homeodomain-like"/>
    <property type="match status" value="2"/>
</dbReference>
<gene>
    <name evidence="5" type="ORF">GCM10008015_11760</name>
</gene>
<dbReference type="PROSITE" id="PS01124">
    <property type="entry name" value="HTH_ARAC_FAMILY_2"/>
    <property type="match status" value="1"/>
</dbReference>
<dbReference type="Pfam" id="PF22200">
    <property type="entry name" value="ExsA_N"/>
    <property type="match status" value="1"/>
</dbReference>
<reference evidence="6" key="1">
    <citation type="journal article" date="2019" name="Int. J. Syst. Evol. Microbiol.">
        <title>The Global Catalogue of Microorganisms (GCM) 10K type strain sequencing project: providing services to taxonomists for standard genome sequencing and annotation.</title>
        <authorList>
            <consortium name="The Broad Institute Genomics Platform"/>
            <consortium name="The Broad Institute Genome Sequencing Center for Infectious Disease"/>
            <person name="Wu L."/>
            <person name="Ma J."/>
        </authorList>
    </citation>
    <scope>NUCLEOTIDE SEQUENCE [LARGE SCALE GENOMIC DNA]</scope>
    <source>
        <strain evidence="6">CGMCC 1.12811</strain>
    </source>
</reference>
<dbReference type="RefSeq" id="WP_188493374.1">
    <property type="nucleotide sequence ID" value="NZ_BMGA01000002.1"/>
</dbReference>
<keyword evidence="2" id="KW-0238">DNA-binding</keyword>
<keyword evidence="6" id="KW-1185">Reference proteome</keyword>
<evidence type="ECO:0000313" key="5">
    <source>
        <dbReference type="EMBL" id="GGA72735.1"/>
    </source>
</evidence>
<feature type="domain" description="HTH araC/xylS-type" evidence="4">
    <location>
        <begin position="172"/>
        <end position="270"/>
    </location>
</feature>
<dbReference type="InterPro" id="IPR009057">
    <property type="entry name" value="Homeodomain-like_sf"/>
</dbReference>
<comment type="caution">
    <text evidence="5">The sequence shown here is derived from an EMBL/GenBank/DDBJ whole genome shotgun (WGS) entry which is preliminary data.</text>
</comment>
<keyword evidence="3" id="KW-0804">Transcription</keyword>
<sequence>MATKQINKNAEIVFSCSGSTRHNTEMISEEHCVVRVLSGELKVIQSNKTYVFGLGETLLFPRNQLSTLVKSDKDGLPYRAIVVKLTQDVLRAFYEQKKLQATLVSKTDYIIPLSQSPLLDSFFASILPYFDLNYKLPQELSQLKIQEAITVLRSINQDIDNILSDFSEPHKINLVEFMERNYMFNMPIEKFGYLTGRSLTTFKRDFKKAFNTTPQKWITQKRLELARFQITEKKRKPIDVFYEVGFENLSHFSFAFKKQFGKSPTEFVNHNLR</sequence>
<organism evidence="5 6">
    <name type="scientific">Flavobacterium palustre</name>
    <dbReference type="NCBI Taxonomy" id="1476463"/>
    <lineage>
        <taxon>Bacteria</taxon>
        <taxon>Pseudomonadati</taxon>
        <taxon>Bacteroidota</taxon>
        <taxon>Flavobacteriia</taxon>
        <taxon>Flavobacteriales</taxon>
        <taxon>Flavobacteriaceae</taxon>
        <taxon>Flavobacterium</taxon>
    </lineage>
</organism>
<accession>A0ABQ1HEY4</accession>
<proteinExistence type="predicted"/>
<keyword evidence="1" id="KW-0805">Transcription regulation</keyword>
<evidence type="ECO:0000313" key="6">
    <source>
        <dbReference type="Proteomes" id="UP000658793"/>
    </source>
</evidence>
<dbReference type="Proteomes" id="UP000658793">
    <property type="component" value="Unassembled WGS sequence"/>
</dbReference>
<dbReference type="InterPro" id="IPR054015">
    <property type="entry name" value="ExsA-like_N"/>
</dbReference>
<dbReference type="Gene3D" id="1.10.10.60">
    <property type="entry name" value="Homeodomain-like"/>
    <property type="match status" value="1"/>
</dbReference>
<dbReference type="PANTHER" id="PTHR46796">
    <property type="entry name" value="HTH-TYPE TRANSCRIPTIONAL ACTIVATOR RHAS-RELATED"/>
    <property type="match status" value="1"/>
</dbReference>
<dbReference type="PANTHER" id="PTHR46796:SF13">
    <property type="entry name" value="HTH-TYPE TRANSCRIPTIONAL ACTIVATOR RHAS"/>
    <property type="match status" value="1"/>
</dbReference>